<dbReference type="Proteomes" id="UP000309594">
    <property type="component" value="Unassembled WGS sequence"/>
</dbReference>
<evidence type="ECO:0000313" key="2">
    <source>
        <dbReference type="Proteomes" id="UP000309594"/>
    </source>
</evidence>
<dbReference type="AlphaFoldDB" id="A0A4U1G036"/>
<sequence>MLNFLKKLLPKKSSLFQSQYLQLNNLEKQTKKRFLLDEAHLYPCLNDNTAETGFDRHYIYHPAWAARIIKQNNPAKHIDISSILNFSSMLSAFLPVDFYDYRPAKLELSNLKSLQGDLMNLPFPSDSVESISCMHTIEHVGLGRYGDPMDYDGDIKAINELKRVLAPSGSLLFVVPLGATDTIHFNAHRVYSKQQVLDLFSDMKLEEFAFIPEDENDGGLVIDPSKQLLDKSNYGCGCFWFTK</sequence>
<dbReference type="RefSeq" id="WP_136882166.1">
    <property type="nucleotide sequence ID" value="NZ_SWDX01000015.1"/>
</dbReference>
<dbReference type="Pfam" id="PF03269">
    <property type="entry name" value="DUF268"/>
    <property type="match status" value="1"/>
</dbReference>
<gene>
    <name evidence="1" type="ORF">FBD94_24505</name>
</gene>
<dbReference type="InterPro" id="IPR004951">
    <property type="entry name" value="DUF268_CAE_spp"/>
</dbReference>
<dbReference type="Gene3D" id="3.40.50.150">
    <property type="entry name" value="Vaccinia Virus protein VP39"/>
    <property type="match status" value="1"/>
</dbReference>
<dbReference type="SUPFAM" id="SSF53335">
    <property type="entry name" value="S-adenosyl-L-methionine-dependent methyltransferases"/>
    <property type="match status" value="1"/>
</dbReference>
<name>A0A4U1G036_9SPHI</name>
<organism evidence="1 2">
    <name type="scientific">Pedobacter hiemivivus</name>
    <dbReference type="NCBI Taxonomy" id="2530454"/>
    <lineage>
        <taxon>Bacteria</taxon>
        <taxon>Pseudomonadati</taxon>
        <taxon>Bacteroidota</taxon>
        <taxon>Sphingobacteriia</taxon>
        <taxon>Sphingobacteriales</taxon>
        <taxon>Sphingobacteriaceae</taxon>
        <taxon>Pedobacter</taxon>
    </lineage>
</organism>
<dbReference type="EMBL" id="SWDX01000015">
    <property type="protein sequence ID" value="TKC55810.1"/>
    <property type="molecule type" value="Genomic_DNA"/>
</dbReference>
<evidence type="ECO:0000313" key="1">
    <source>
        <dbReference type="EMBL" id="TKC55810.1"/>
    </source>
</evidence>
<comment type="caution">
    <text evidence="1">The sequence shown here is derived from an EMBL/GenBank/DDBJ whole genome shotgun (WGS) entry which is preliminary data.</text>
</comment>
<accession>A0A4U1G036</accession>
<proteinExistence type="predicted"/>
<protein>
    <submittedName>
        <fullName evidence="1">DUF268 domain-containing protein</fullName>
    </submittedName>
</protein>
<dbReference type="InterPro" id="IPR029063">
    <property type="entry name" value="SAM-dependent_MTases_sf"/>
</dbReference>
<reference evidence="1 2" key="1">
    <citation type="submission" date="2019-04" db="EMBL/GenBank/DDBJ databases">
        <title>Pedobacter sp. RP-1-16 sp. nov., isolated from Arctic soil.</title>
        <authorList>
            <person name="Dahal R.H."/>
            <person name="Kim D.-U."/>
        </authorList>
    </citation>
    <scope>NUCLEOTIDE SEQUENCE [LARGE SCALE GENOMIC DNA]</scope>
    <source>
        <strain evidence="1 2">RP-1-16</strain>
    </source>
</reference>